<keyword evidence="8" id="KW-0175">Coiled coil</keyword>
<feature type="coiled-coil region" evidence="8">
    <location>
        <begin position="148"/>
        <end position="221"/>
    </location>
</feature>
<protein>
    <recommendedName>
        <fullName evidence="2">DNA-directed RNA polymerase</fullName>
        <ecNumber evidence="2">2.7.7.6</ecNumber>
    </recommendedName>
</protein>
<comment type="caution">
    <text evidence="11">The sequence shown here is derived from an EMBL/GenBank/DDBJ whole genome shotgun (WGS) entry which is preliminary data.</text>
</comment>
<dbReference type="OrthoDB" id="276422at2759"/>
<dbReference type="EC" id="2.7.7.6" evidence="2"/>
<dbReference type="FunFam" id="1.10.150.20:FF:000027">
    <property type="entry name" value="DNA-directed RNA polymerase"/>
    <property type="match status" value="1"/>
</dbReference>
<accession>A0A8X7ZWZ9</accession>
<keyword evidence="7" id="KW-0804">Transcription</keyword>
<dbReference type="FunFam" id="1.10.287.260:FF:000001">
    <property type="entry name" value="DNA-directed RNA polymerase"/>
    <property type="match status" value="1"/>
</dbReference>
<dbReference type="EMBL" id="JAAWWB010000008">
    <property type="protein sequence ID" value="KAG6777554.1"/>
    <property type="molecule type" value="Genomic_DNA"/>
</dbReference>
<feature type="region of interest" description="Disordered" evidence="9">
    <location>
        <begin position="336"/>
        <end position="356"/>
    </location>
</feature>
<keyword evidence="6" id="KW-0809">Transit peptide</keyword>
<dbReference type="InterPro" id="IPR029262">
    <property type="entry name" value="RPOL_N"/>
</dbReference>
<dbReference type="PROSITE" id="PS00489">
    <property type="entry name" value="RNA_POL_PHAGE_2"/>
    <property type="match status" value="1"/>
</dbReference>
<proteinExistence type="inferred from homology"/>
<evidence type="ECO:0000256" key="7">
    <source>
        <dbReference type="ARBA" id="ARBA00023163"/>
    </source>
</evidence>
<dbReference type="GO" id="GO:0003899">
    <property type="term" value="F:DNA-directed RNA polymerase activity"/>
    <property type="evidence" value="ECO:0007669"/>
    <property type="project" value="UniProtKB-EC"/>
</dbReference>
<organism evidence="11 12">
    <name type="scientific">Populus tomentosa</name>
    <name type="common">Chinese white poplar</name>
    <dbReference type="NCBI Taxonomy" id="118781"/>
    <lineage>
        <taxon>Eukaryota</taxon>
        <taxon>Viridiplantae</taxon>
        <taxon>Streptophyta</taxon>
        <taxon>Embryophyta</taxon>
        <taxon>Tracheophyta</taxon>
        <taxon>Spermatophyta</taxon>
        <taxon>Magnoliopsida</taxon>
        <taxon>eudicotyledons</taxon>
        <taxon>Gunneridae</taxon>
        <taxon>Pentapetalae</taxon>
        <taxon>rosids</taxon>
        <taxon>fabids</taxon>
        <taxon>Malpighiales</taxon>
        <taxon>Salicaceae</taxon>
        <taxon>Saliceae</taxon>
        <taxon>Populus</taxon>
    </lineage>
</organism>
<dbReference type="Pfam" id="PF00940">
    <property type="entry name" value="RNA_pol"/>
    <property type="match status" value="2"/>
</dbReference>
<reference evidence="11" key="1">
    <citation type="journal article" date="2020" name="bioRxiv">
        <title>Hybrid origin of Populus tomentosa Carr. identified through genome sequencing and phylogenomic analysis.</title>
        <authorList>
            <person name="An X."/>
            <person name="Gao K."/>
            <person name="Chen Z."/>
            <person name="Li J."/>
            <person name="Yang X."/>
            <person name="Yang X."/>
            <person name="Zhou J."/>
            <person name="Guo T."/>
            <person name="Zhao T."/>
            <person name="Huang S."/>
            <person name="Miao D."/>
            <person name="Khan W.U."/>
            <person name="Rao P."/>
            <person name="Ye M."/>
            <person name="Lei B."/>
            <person name="Liao W."/>
            <person name="Wang J."/>
            <person name="Ji L."/>
            <person name="Li Y."/>
            <person name="Guo B."/>
            <person name="Mustafa N.S."/>
            <person name="Li S."/>
            <person name="Yun Q."/>
            <person name="Keller S.R."/>
            <person name="Mao J."/>
            <person name="Zhang R."/>
            <person name="Strauss S.H."/>
        </authorList>
    </citation>
    <scope>NUCLEOTIDE SEQUENCE</scope>
    <source>
        <strain evidence="11">GM15</strain>
        <tissue evidence="11">Leaf</tissue>
    </source>
</reference>
<dbReference type="InterPro" id="IPR002092">
    <property type="entry name" value="DNA-dir_Rpol_phage-type"/>
</dbReference>
<evidence type="ECO:0000256" key="5">
    <source>
        <dbReference type="ARBA" id="ARBA00022695"/>
    </source>
</evidence>
<name>A0A8X7ZWZ9_POPTO</name>
<dbReference type="Pfam" id="PF14700">
    <property type="entry name" value="RPOL_N"/>
    <property type="match status" value="2"/>
</dbReference>
<dbReference type="FunFam" id="1.10.287.280:FF:000001">
    <property type="entry name" value="DNA-directed RNA polymerase"/>
    <property type="match status" value="1"/>
</dbReference>
<evidence type="ECO:0000259" key="10">
    <source>
        <dbReference type="SMART" id="SM01311"/>
    </source>
</evidence>
<evidence type="ECO:0000256" key="9">
    <source>
        <dbReference type="SAM" id="MobiDB-lite"/>
    </source>
</evidence>
<evidence type="ECO:0000256" key="1">
    <source>
        <dbReference type="ARBA" id="ARBA00009493"/>
    </source>
</evidence>
<dbReference type="Proteomes" id="UP000886885">
    <property type="component" value="Chromosome 4D"/>
</dbReference>
<keyword evidence="5" id="KW-0548">Nucleotidyltransferase</keyword>
<dbReference type="SMART" id="SM01311">
    <property type="entry name" value="RPOL_N"/>
    <property type="match status" value="1"/>
</dbReference>
<dbReference type="GO" id="GO:0034245">
    <property type="term" value="C:mitochondrial DNA-directed RNA polymerase complex"/>
    <property type="evidence" value="ECO:0007669"/>
    <property type="project" value="TreeGrafter"/>
</dbReference>
<evidence type="ECO:0000256" key="4">
    <source>
        <dbReference type="ARBA" id="ARBA00022679"/>
    </source>
</evidence>
<dbReference type="GO" id="GO:0006390">
    <property type="term" value="P:mitochondrial transcription"/>
    <property type="evidence" value="ECO:0007669"/>
    <property type="project" value="TreeGrafter"/>
</dbReference>
<keyword evidence="3" id="KW-0240">DNA-directed RNA polymerase</keyword>
<dbReference type="PANTHER" id="PTHR10102:SF24">
    <property type="entry name" value="DNA-DIRECTED RNA POLYMERASE"/>
    <property type="match status" value="1"/>
</dbReference>
<gene>
    <name evidence="11" type="ORF">POTOM_017379</name>
</gene>
<feature type="domain" description="DNA-directed RNA polymerase N-terminal" evidence="10">
    <location>
        <begin position="194"/>
        <end position="625"/>
    </location>
</feature>
<evidence type="ECO:0000313" key="12">
    <source>
        <dbReference type="Proteomes" id="UP000886885"/>
    </source>
</evidence>
<comment type="similarity">
    <text evidence="1">Belongs to the phage and mitochondrial RNA polymerase family.</text>
</comment>
<evidence type="ECO:0000256" key="6">
    <source>
        <dbReference type="ARBA" id="ARBA00022946"/>
    </source>
</evidence>
<evidence type="ECO:0000256" key="2">
    <source>
        <dbReference type="ARBA" id="ARBA00012418"/>
    </source>
</evidence>
<dbReference type="InterPro" id="IPR046950">
    <property type="entry name" value="DNA-dir_Rpol_C_phage-type"/>
</dbReference>
<dbReference type="AlphaFoldDB" id="A0A8X7ZWZ9"/>
<evidence type="ECO:0000256" key="3">
    <source>
        <dbReference type="ARBA" id="ARBA00022478"/>
    </source>
</evidence>
<evidence type="ECO:0000256" key="8">
    <source>
        <dbReference type="SAM" id="Coils"/>
    </source>
</evidence>
<evidence type="ECO:0000313" key="11">
    <source>
        <dbReference type="EMBL" id="KAG6777554.1"/>
    </source>
</evidence>
<keyword evidence="4" id="KW-0808">Transferase</keyword>
<dbReference type="FunFam" id="1.10.1320.10:FF:000001">
    <property type="entry name" value="DNA-directed RNA polymerase"/>
    <property type="match status" value="1"/>
</dbReference>
<dbReference type="PANTHER" id="PTHR10102">
    <property type="entry name" value="DNA-DIRECTED RNA POLYMERASE, MITOCHONDRIAL"/>
    <property type="match status" value="1"/>
</dbReference>
<sequence>MSSANPHIFSTKKIDPLIAFDKKPSVLSLINSKPSTVMWRNVAKQAILKPQSKSLNFPSFPRTHSFLGAPQEPIFFEKSKFHSVNNSSPQLGFHRIGEISTHEDYMGKPSFGFLRNGDSSNGNLCSGLCPRGYVSVAEAVSSTDVEDNVVVDEELQELLQETRKEEEKEKDFRRRRRLHANRGMGSGKYKALRRRQVKIEAEAWEQAAKEYKELLKDMCEHKLAPNLPYMKGLFLGWFEPLRDAIAKEQESIRKGKTRPDYAPYFDLLPADMMSVITMHKLTAMVMIGGEHGCARVVAAACMIGDAIEQELRAESVVTVSVIKQIRIHNFLEKTKKKKENADNSKNSVEGESPAVMNEEEKLRKKVTDLIKKQKLPAVRKIVKGHDDSKSWSTDAKAKVGSRLIELLLQTAYIQPPPDQLADSPPDLRPAFVHTFRTVSYENKKTSRKYGVIQCDSLVLKGLEQTVSNLVIFRSFNEIQFSYFIVFYNIELAWGMPSISKQIGDQSSLEKVHIALEYEEASRAACAIQPVALKSDKIPSTFGYRASGQNHRWRHISIVPTIINFRSSYTNLEDANVSYSYDKGAHLFLPSYVMRIHGAKQQREAIKRTPKKQLQLVFEALDTLGNTKWRVNKRVLSVVDRIWNNGGHLADLVDRSDVPLPEKPETEDEALLKKWKWKVKSVKKENRERHSRRCDTELKIAVARKMKNEEGFYYPHNLDFRGRAYPMHPYLNHLGSDLCRGILEFAEGRPLGKSGLRWLKIHLANLFACGVDKLSHEGRIAFTENHLDDIFDSADKPLEGKRWWLHAEDPFQCLAVCINLTEALRSSSPETCLSHIPIHQDYKASYSVEHSFTEIIGNGLREAEDGSCNGLQHYAALGRDKLGAAAVNLVAGEKPTDVYSGIAARVLDIMQRDAQKDPEVFPDTLRARILISQVDRKLVKQTVMTSVYGVTYIGARDQIKRRLKERGLTDNSEIFSCSCYAAKVTLTALGEMFEAARSIMNWLGECAKIIASENEPVRWTTPLGLPVVQPYRKLGKHVIKTSLQFLTLQKETDTVMVKRQRTAFPPNFVHSLDGSHMMMTAVACKRAGLKFAGVHDSYWTHACDVDEMNRILREKFVELYETPILKNLLESFEKSFPTLSFPPLPEWGDFELRQVLESPYFFN</sequence>
<dbReference type="GO" id="GO:0003677">
    <property type="term" value="F:DNA binding"/>
    <property type="evidence" value="ECO:0007669"/>
    <property type="project" value="InterPro"/>
</dbReference>
<keyword evidence="12" id="KW-1185">Reference proteome</keyword>